<reference evidence="1 2" key="2">
    <citation type="submission" date="2018-06" db="EMBL/GenBank/DDBJ databases">
        <title>Metagenomic assembly of (sub)arctic Cyanobacteria and their associated microbiome from non-axenic cultures.</title>
        <authorList>
            <person name="Baurain D."/>
        </authorList>
    </citation>
    <scope>NUCLEOTIDE SEQUENCE [LARGE SCALE GENOMIC DNA]</scope>
    <source>
        <strain evidence="1">ULC129bin1</strain>
    </source>
</reference>
<evidence type="ECO:0000313" key="2">
    <source>
        <dbReference type="Proteomes" id="UP000249354"/>
    </source>
</evidence>
<organism evidence="1 2">
    <name type="scientific">Leptolyngbya foveolarum</name>
    <dbReference type="NCBI Taxonomy" id="47253"/>
    <lineage>
        <taxon>Bacteria</taxon>
        <taxon>Bacillati</taxon>
        <taxon>Cyanobacteriota</taxon>
        <taxon>Cyanophyceae</taxon>
        <taxon>Leptolyngbyales</taxon>
        <taxon>Leptolyngbyaceae</taxon>
        <taxon>Leptolyngbya group</taxon>
        <taxon>Leptolyngbya</taxon>
    </lineage>
</organism>
<dbReference type="Proteomes" id="UP000249354">
    <property type="component" value="Unassembled WGS sequence"/>
</dbReference>
<protein>
    <submittedName>
        <fullName evidence="1">Uncharacterized protein</fullName>
    </submittedName>
</protein>
<gene>
    <name evidence="1" type="ORF">DCF25_11030</name>
</gene>
<comment type="caution">
    <text evidence="1">The sequence shown here is derived from an EMBL/GenBank/DDBJ whole genome shotgun (WGS) entry which is preliminary data.</text>
</comment>
<reference evidence="2" key="1">
    <citation type="submission" date="2018-04" db="EMBL/GenBank/DDBJ databases">
        <authorList>
            <person name="Cornet L."/>
        </authorList>
    </citation>
    <scope>NUCLEOTIDE SEQUENCE [LARGE SCALE GENOMIC DNA]</scope>
</reference>
<dbReference type="AlphaFoldDB" id="A0A2W4W5U6"/>
<evidence type="ECO:0000313" key="1">
    <source>
        <dbReference type="EMBL" id="PZO17515.1"/>
    </source>
</evidence>
<name>A0A2W4W5U6_9CYAN</name>
<dbReference type="EMBL" id="QBMC01000067">
    <property type="protein sequence ID" value="PZO17515.1"/>
    <property type="molecule type" value="Genomic_DNA"/>
</dbReference>
<sequence>MSAKQKVTLYISDDLHRQVKIRSAIDGEPMSSIAQRAIEFYLAHSDVVEQTSDRKGGTHRVYACPKCATPVVLREDGLSLVQSSADKQFEAMAVDLESLPGLVSDSGSAGEGELIACQ</sequence>
<accession>A0A2W4W5U6</accession>
<proteinExistence type="predicted"/>